<protein>
    <submittedName>
        <fullName evidence="1">Phage tail protein</fullName>
    </submittedName>
</protein>
<reference evidence="1 2" key="1">
    <citation type="journal article" date="2019" name="Microorganisms">
        <title>Characteristics of Carbapenem-Resistant and Colistin-Resistant Escherichia coli Co-Producing NDM-1 and MCR-1 from Pig Farms in China.</title>
        <authorList>
            <person name="Peng Z."/>
            <person name="Li X."/>
            <person name="Hu Z."/>
            <person name="Li Z."/>
            <person name="Lv Y."/>
            <person name="Lei M."/>
            <person name="Wu B."/>
            <person name="Chen H."/>
            <person name="Wang X."/>
        </authorList>
    </citation>
    <scope>NUCLEOTIDE SEQUENCE [LARGE SCALE GENOMIC DNA]</scope>
    <source>
        <strain evidence="1 2">RXD010</strain>
    </source>
</reference>
<gene>
    <name evidence="1" type="ORF">E4K51_29060</name>
</gene>
<proteinExistence type="predicted"/>
<accession>A0AA43V368</accession>
<evidence type="ECO:0000313" key="1">
    <source>
        <dbReference type="EMBL" id="MQS34030.1"/>
    </source>
</evidence>
<dbReference type="EMBL" id="SQQU01000496">
    <property type="protein sequence ID" value="MQS34030.1"/>
    <property type="molecule type" value="Genomic_DNA"/>
</dbReference>
<name>A0AA43V368_ECOLX</name>
<dbReference type="AlphaFoldDB" id="A0AA43V368"/>
<comment type="caution">
    <text evidence="1">The sequence shown here is derived from an EMBL/GenBank/DDBJ whole genome shotgun (WGS) entry which is preliminary data.</text>
</comment>
<dbReference type="Proteomes" id="UP000460351">
    <property type="component" value="Unassembled WGS sequence"/>
</dbReference>
<feature type="non-terminal residue" evidence="1">
    <location>
        <position position="1"/>
    </location>
</feature>
<evidence type="ECO:0000313" key="2">
    <source>
        <dbReference type="Proteomes" id="UP000460351"/>
    </source>
</evidence>
<sequence length="28" mass="3331">NVDSGYSELIIQPENVFDTTVKWQDRYL</sequence>
<organism evidence="1 2">
    <name type="scientific">Escherichia coli</name>
    <dbReference type="NCBI Taxonomy" id="562"/>
    <lineage>
        <taxon>Bacteria</taxon>
        <taxon>Pseudomonadati</taxon>
        <taxon>Pseudomonadota</taxon>
        <taxon>Gammaproteobacteria</taxon>
        <taxon>Enterobacterales</taxon>
        <taxon>Enterobacteriaceae</taxon>
        <taxon>Escherichia</taxon>
    </lineage>
</organism>